<protein>
    <submittedName>
        <fullName evidence="2">DUF4362 domain-containing protein</fullName>
    </submittedName>
</protein>
<name>A0ABT9C815_9BACL</name>
<proteinExistence type="predicted"/>
<keyword evidence="3" id="KW-1185">Reference proteome</keyword>
<comment type="caution">
    <text evidence="2">The sequence shown here is derived from an EMBL/GenBank/DDBJ whole genome shotgun (WGS) entry which is preliminary data.</text>
</comment>
<gene>
    <name evidence="2" type="ORF">Q5741_02960</name>
</gene>
<feature type="region of interest" description="Disordered" evidence="1">
    <location>
        <begin position="116"/>
        <end position="137"/>
    </location>
</feature>
<dbReference type="EMBL" id="JAUQTB010000001">
    <property type="protein sequence ID" value="MDO7905371.1"/>
    <property type="molecule type" value="Genomic_DNA"/>
</dbReference>
<accession>A0ABT9C815</accession>
<sequence length="137" mass="15514">MDEQDYRRVNEMYERYQQRHGDHLMIILPAVDSCPTIYNLSSNGRQIDWSVDESRDIYSGGDVKVHKYSCSRMNKDQTESRITFSVSGCAGYSPDEKLGGITFTIHKKNRPRAAESSLQSFSLSRNHSGSSLSTSPL</sequence>
<organism evidence="2 3">
    <name type="scientific">Paenibacillus lacisoli</name>
    <dbReference type="NCBI Taxonomy" id="3064525"/>
    <lineage>
        <taxon>Bacteria</taxon>
        <taxon>Bacillati</taxon>
        <taxon>Bacillota</taxon>
        <taxon>Bacilli</taxon>
        <taxon>Bacillales</taxon>
        <taxon>Paenibacillaceae</taxon>
        <taxon>Paenibacillus</taxon>
    </lineage>
</organism>
<reference evidence="2 3" key="1">
    <citation type="submission" date="2023-07" db="EMBL/GenBank/DDBJ databases">
        <title>Paenibacillus sp. JX-17 nov. isolated from soil.</title>
        <authorList>
            <person name="Wan Y."/>
            <person name="Liu B."/>
        </authorList>
    </citation>
    <scope>NUCLEOTIDE SEQUENCE [LARGE SCALE GENOMIC DNA]</scope>
    <source>
        <strain evidence="2 3">JX-17</strain>
    </source>
</reference>
<evidence type="ECO:0000313" key="3">
    <source>
        <dbReference type="Proteomes" id="UP001240171"/>
    </source>
</evidence>
<dbReference type="Proteomes" id="UP001240171">
    <property type="component" value="Unassembled WGS sequence"/>
</dbReference>
<feature type="compositionally biased region" description="Low complexity" evidence="1">
    <location>
        <begin position="120"/>
        <end position="137"/>
    </location>
</feature>
<evidence type="ECO:0000256" key="1">
    <source>
        <dbReference type="SAM" id="MobiDB-lite"/>
    </source>
</evidence>
<dbReference type="RefSeq" id="WP_305022541.1">
    <property type="nucleotide sequence ID" value="NZ_JAUQTB010000001.1"/>
</dbReference>
<evidence type="ECO:0000313" key="2">
    <source>
        <dbReference type="EMBL" id="MDO7905371.1"/>
    </source>
</evidence>